<proteinExistence type="predicted"/>
<reference evidence="1 2" key="1">
    <citation type="submission" date="2014-08" db="EMBL/GenBank/DDBJ databases">
        <title>Chaperone-usher fimbriae in a diverse selection of Gallibacterium genomes.</title>
        <authorList>
            <person name="Kudirkiene E."/>
            <person name="Bager R.J."/>
            <person name="Johnson T.J."/>
            <person name="Bojesen A.M."/>
        </authorList>
    </citation>
    <scope>NUCLEOTIDE SEQUENCE [LARGE SCALE GENOMIC DNA]</scope>
    <source>
        <strain evidence="1 2">20558/3kl.</strain>
    </source>
</reference>
<accession>A0A0A2XIL3</accession>
<name>A0A0A2XIL3_9PAST</name>
<organism evidence="1 2">
    <name type="scientific">Gallibacterium anatis</name>
    <dbReference type="NCBI Taxonomy" id="750"/>
    <lineage>
        <taxon>Bacteria</taxon>
        <taxon>Pseudomonadati</taxon>
        <taxon>Pseudomonadota</taxon>
        <taxon>Gammaproteobacteria</taxon>
        <taxon>Pasteurellales</taxon>
        <taxon>Pasteurellaceae</taxon>
        <taxon>Gallibacterium</taxon>
    </lineage>
</organism>
<dbReference type="Proteomes" id="UP000030526">
    <property type="component" value="Unassembled WGS sequence"/>
</dbReference>
<dbReference type="NCBIfam" id="NF033153">
    <property type="entry name" value="phage_ICD_like"/>
    <property type="match status" value="1"/>
</dbReference>
<gene>
    <name evidence="1" type="ORF">JP32_08745</name>
</gene>
<dbReference type="InterPro" id="IPR018880">
    <property type="entry name" value="Phage_P4_Ash"/>
</dbReference>
<dbReference type="Pfam" id="PF10554">
    <property type="entry name" value="Phage_ASH"/>
    <property type="match status" value="1"/>
</dbReference>
<protein>
    <submittedName>
        <fullName evidence="1">Uncharacterized protein</fullName>
    </submittedName>
</protein>
<evidence type="ECO:0000313" key="1">
    <source>
        <dbReference type="EMBL" id="KGQ30500.1"/>
    </source>
</evidence>
<dbReference type="AlphaFoldDB" id="A0A0A2XIL3"/>
<sequence>MNFVHQNFKVNENFYRANKENLSYFNHILAKSKISREKLNRLQANSGTPLNRAFFVRRFHTPQENRLAVHQSMMACSRQPLMVGCFPVEAVSHPATRYRQTVRSLAIAFNQLTTGLLAMIYQFLGISRQHYDQSKAEQLRILADNEAQARAYLAPNYVLVKLGQLPDSALNLNTILLKGVING</sequence>
<dbReference type="EMBL" id="JPXS01000045">
    <property type="protein sequence ID" value="KGQ30500.1"/>
    <property type="molecule type" value="Genomic_DNA"/>
</dbReference>
<comment type="caution">
    <text evidence="1">The sequence shown here is derived from an EMBL/GenBank/DDBJ whole genome shotgun (WGS) entry which is preliminary data.</text>
</comment>
<evidence type="ECO:0000313" key="2">
    <source>
        <dbReference type="Proteomes" id="UP000030526"/>
    </source>
</evidence>